<evidence type="ECO:0000313" key="3">
    <source>
        <dbReference type="Proteomes" id="UP000010798"/>
    </source>
</evidence>
<feature type="region of interest" description="Disordered" evidence="1">
    <location>
        <begin position="124"/>
        <end position="182"/>
    </location>
</feature>
<feature type="region of interest" description="Disordered" evidence="1">
    <location>
        <begin position="525"/>
        <end position="544"/>
    </location>
</feature>
<feature type="compositionally biased region" description="Polar residues" evidence="1">
    <location>
        <begin position="152"/>
        <end position="165"/>
    </location>
</feature>
<dbReference type="HOGENOM" id="CLU_479729_0_0_0"/>
<evidence type="ECO:0000256" key="1">
    <source>
        <dbReference type="SAM" id="MobiDB-lite"/>
    </source>
</evidence>
<dbReference type="Proteomes" id="UP000010798">
    <property type="component" value="Chromosome"/>
</dbReference>
<gene>
    <name evidence="2" type="ordered locus">Sinac_3069</name>
</gene>
<evidence type="ECO:0000313" key="2">
    <source>
        <dbReference type="EMBL" id="AGA27350.1"/>
    </source>
</evidence>
<dbReference type="RefSeq" id="WP_015246498.1">
    <property type="nucleotide sequence ID" value="NC_019892.1"/>
</dbReference>
<accession>L0DES2</accession>
<dbReference type="STRING" id="886293.Sinac_3069"/>
<dbReference type="KEGG" id="saci:Sinac_3069"/>
<keyword evidence="3" id="KW-1185">Reference proteome</keyword>
<proteinExistence type="predicted"/>
<sequence>MRNRLRILRRFHPLTDAIEGRVVVSSLLPGFWVTAPGGDAALETREVPLTTSRPRATGEAVHRPIAPANPPLPARVAWASRTATTGSDGGRVPAWPTFAVATDRIGPAPTPGLIVSLPSAPSVGKVPTATPRGAAVPAASPRQGGSALVPTVHSQAQAPSANLAQSPAGAASTADSGPGVIRPMTLVPVEPPQSVAATFSLMDDPSGGGNEWEPPDPSVTLSGGGVMSDEEGNYYGIVGGQVAIVVSTPIDENIQSVTYKVSGAVESQSWTVSAGHSTRLAGAVTHTAPPGEALGTVDWFSFCWDETTGNHTISVQVNYARGAAPAKNLTVAVEKPDADMSMVTKPLKFGQHALQGGNYIGFYQDDPGVYFKASATTHRFGGDFAFLQTISIDLKQTYFATGQITETSPTVLDWNGQNPGNPLAIMVQDSSYTMYPAETQNIPFSRPPLVSPPAYAIHDTPVLSFGSYSNPLNRPTRFYQDVVFTTRLVYNPGGIWISLGYLIWNLHGERSFLNQAGFNYEDPNNWGGTQSLTPPSETAGTKQMVPELLPEWSENSQKYLKEWDQKKP</sequence>
<feature type="compositionally biased region" description="Polar residues" evidence="1">
    <location>
        <begin position="526"/>
        <end position="541"/>
    </location>
</feature>
<name>L0DES2_SINAD</name>
<reference evidence="2 3" key="1">
    <citation type="submission" date="2012-02" db="EMBL/GenBank/DDBJ databases">
        <title>Complete sequence of chromosome of Singulisphaera acidiphila DSM 18658.</title>
        <authorList>
            <consortium name="US DOE Joint Genome Institute (JGI-PGF)"/>
            <person name="Lucas S."/>
            <person name="Copeland A."/>
            <person name="Lapidus A."/>
            <person name="Glavina del Rio T."/>
            <person name="Dalin E."/>
            <person name="Tice H."/>
            <person name="Bruce D."/>
            <person name="Goodwin L."/>
            <person name="Pitluck S."/>
            <person name="Peters L."/>
            <person name="Ovchinnikova G."/>
            <person name="Chertkov O."/>
            <person name="Kyrpides N."/>
            <person name="Mavromatis K."/>
            <person name="Ivanova N."/>
            <person name="Brettin T."/>
            <person name="Detter J.C."/>
            <person name="Han C."/>
            <person name="Larimer F."/>
            <person name="Land M."/>
            <person name="Hauser L."/>
            <person name="Markowitz V."/>
            <person name="Cheng J.-F."/>
            <person name="Hugenholtz P."/>
            <person name="Woyke T."/>
            <person name="Wu D."/>
            <person name="Tindall B."/>
            <person name="Pomrenke H."/>
            <person name="Brambilla E."/>
            <person name="Klenk H.-P."/>
            <person name="Eisen J.A."/>
        </authorList>
    </citation>
    <scope>NUCLEOTIDE SEQUENCE [LARGE SCALE GENOMIC DNA]</scope>
    <source>
        <strain evidence="3">ATCC BAA-1392 / DSM 18658 / VKM B-2454 / MOB10</strain>
    </source>
</reference>
<protein>
    <submittedName>
        <fullName evidence="2">Uncharacterized protein</fullName>
    </submittedName>
</protein>
<dbReference type="EMBL" id="CP003364">
    <property type="protein sequence ID" value="AGA27350.1"/>
    <property type="molecule type" value="Genomic_DNA"/>
</dbReference>
<organism evidence="2 3">
    <name type="scientific">Singulisphaera acidiphila (strain ATCC BAA-1392 / DSM 18658 / VKM B-2454 / MOB10)</name>
    <dbReference type="NCBI Taxonomy" id="886293"/>
    <lineage>
        <taxon>Bacteria</taxon>
        <taxon>Pseudomonadati</taxon>
        <taxon>Planctomycetota</taxon>
        <taxon>Planctomycetia</taxon>
        <taxon>Isosphaerales</taxon>
        <taxon>Isosphaeraceae</taxon>
        <taxon>Singulisphaera</taxon>
    </lineage>
</organism>
<dbReference type="AlphaFoldDB" id="L0DES2"/>